<sequence>MEPYAYLDWDREVERTFNHKKASDSKRFYFAILKLSKYASLWYETMQAKRLQDNKQQLESWQALKVKMRKRFVPRSYRKTLYNNLNSIQQKSWTTIEQYLKEFENLYMACTCKEEDEQKISRFLMGLERQIRHKVELMSYTTFDDVCLLASKVEKQQEDIQGNSSRFDCKHKQDNTLATTPHIEELKHEQGHTQNKIREDETVASFNPKLYVDRNSAKKTICFKCQGQGHISRDCPNKFLITKKEHVFCIEQRKHELEDGDDDKGDNEEEIVECYEESETNMLLDSEFVWLDDEAENQYYSRGYAEPLVDGSYQIVKTMGNGKYKVMLGNNNKPTFHAKNLISYFDNDNPP</sequence>
<accession>A0A803LSU2</accession>
<evidence type="ECO:0000313" key="4">
    <source>
        <dbReference type="Proteomes" id="UP000596660"/>
    </source>
</evidence>
<keyword evidence="1" id="KW-0479">Metal-binding</keyword>
<protein>
    <recommendedName>
        <fullName evidence="2">CCHC-type domain-containing protein</fullName>
    </recommendedName>
</protein>
<reference evidence="3" key="1">
    <citation type="journal article" date="2017" name="Nature">
        <title>The genome of Chenopodium quinoa.</title>
        <authorList>
            <person name="Jarvis D.E."/>
            <person name="Ho Y.S."/>
            <person name="Lightfoot D.J."/>
            <person name="Schmoeckel S.M."/>
            <person name="Li B."/>
            <person name="Borm T.J.A."/>
            <person name="Ohyanagi H."/>
            <person name="Mineta K."/>
            <person name="Michell C.T."/>
            <person name="Saber N."/>
            <person name="Kharbatia N.M."/>
            <person name="Rupper R.R."/>
            <person name="Sharp A.R."/>
            <person name="Dally N."/>
            <person name="Boughton B.A."/>
            <person name="Woo Y.H."/>
            <person name="Gao G."/>
            <person name="Schijlen E.G.W.M."/>
            <person name="Guo X."/>
            <person name="Momin A.A."/>
            <person name="Negrao S."/>
            <person name="Al-Babili S."/>
            <person name="Gehring C."/>
            <person name="Roessner U."/>
            <person name="Jung C."/>
            <person name="Murphy K."/>
            <person name="Arold S.T."/>
            <person name="Gojobori T."/>
            <person name="van der Linden C.G."/>
            <person name="van Loo E.N."/>
            <person name="Jellen E.N."/>
            <person name="Maughan P.J."/>
            <person name="Tester M."/>
        </authorList>
    </citation>
    <scope>NUCLEOTIDE SEQUENCE [LARGE SCALE GENOMIC DNA]</scope>
    <source>
        <strain evidence="3">cv. PI 614886</strain>
    </source>
</reference>
<dbReference type="OMA" id="CYEESET"/>
<proteinExistence type="predicted"/>
<dbReference type="Proteomes" id="UP000596660">
    <property type="component" value="Unplaced"/>
</dbReference>
<evidence type="ECO:0000313" key="3">
    <source>
        <dbReference type="EnsemblPlants" id="AUR62018286-RA:cds"/>
    </source>
</evidence>
<reference evidence="3" key="2">
    <citation type="submission" date="2021-03" db="UniProtKB">
        <authorList>
            <consortium name="EnsemblPlants"/>
        </authorList>
    </citation>
    <scope>IDENTIFICATION</scope>
</reference>
<dbReference type="GO" id="GO:0003676">
    <property type="term" value="F:nucleic acid binding"/>
    <property type="evidence" value="ECO:0007669"/>
    <property type="project" value="InterPro"/>
</dbReference>
<dbReference type="InterPro" id="IPR036875">
    <property type="entry name" value="Znf_CCHC_sf"/>
</dbReference>
<dbReference type="Gene3D" id="4.10.60.10">
    <property type="entry name" value="Zinc finger, CCHC-type"/>
    <property type="match status" value="1"/>
</dbReference>
<dbReference type="Pfam" id="PF00098">
    <property type="entry name" value="zf-CCHC"/>
    <property type="match status" value="1"/>
</dbReference>
<dbReference type="GO" id="GO:0008270">
    <property type="term" value="F:zinc ion binding"/>
    <property type="evidence" value="ECO:0007669"/>
    <property type="project" value="UniProtKB-KW"/>
</dbReference>
<dbReference type="SMART" id="SM00343">
    <property type="entry name" value="ZnF_C2HC"/>
    <property type="match status" value="1"/>
</dbReference>
<dbReference type="InterPro" id="IPR005162">
    <property type="entry name" value="Retrotrans_gag_dom"/>
</dbReference>
<organism evidence="3 4">
    <name type="scientific">Chenopodium quinoa</name>
    <name type="common">Quinoa</name>
    <dbReference type="NCBI Taxonomy" id="63459"/>
    <lineage>
        <taxon>Eukaryota</taxon>
        <taxon>Viridiplantae</taxon>
        <taxon>Streptophyta</taxon>
        <taxon>Embryophyta</taxon>
        <taxon>Tracheophyta</taxon>
        <taxon>Spermatophyta</taxon>
        <taxon>Magnoliopsida</taxon>
        <taxon>eudicotyledons</taxon>
        <taxon>Gunneridae</taxon>
        <taxon>Pentapetalae</taxon>
        <taxon>Caryophyllales</taxon>
        <taxon>Chenopodiaceae</taxon>
        <taxon>Chenopodioideae</taxon>
        <taxon>Atripliceae</taxon>
        <taxon>Chenopodium</taxon>
    </lineage>
</organism>
<dbReference type="Gramene" id="AUR62018286-RA">
    <property type="protein sequence ID" value="AUR62018286-RA:cds"/>
    <property type="gene ID" value="AUR62018286"/>
</dbReference>
<dbReference type="PROSITE" id="PS50158">
    <property type="entry name" value="ZF_CCHC"/>
    <property type="match status" value="1"/>
</dbReference>
<dbReference type="EnsemblPlants" id="AUR62018286-RA">
    <property type="protein sequence ID" value="AUR62018286-RA:cds"/>
    <property type="gene ID" value="AUR62018286"/>
</dbReference>
<keyword evidence="1" id="KW-0862">Zinc</keyword>
<evidence type="ECO:0000256" key="1">
    <source>
        <dbReference type="PROSITE-ProRule" id="PRU00047"/>
    </source>
</evidence>
<dbReference type="SUPFAM" id="SSF57756">
    <property type="entry name" value="Retrovirus zinc finger-like domains"/>
    <property type="match status" value="1"/>
</dbReference>
<feature type="domain" description="CCHC-type" evidence="2">
    <location>
        <begin position="222"/>
        <end position="237"/>
    </location>
</feature>
<dbReference type="AlphaFoldDB" id="A0A803LSU2"/>
<keyword evidence="4" id="KW-1185">Reference proteome</keyword>
<dbReference type="PANTHER" id="PTHR35046:SF26">
    <property type="entry name" value="RNA-DIRECTED DNA POLYMERASE"/>
    <property type="match status" value="1"/>
</dbReference>
<keyword evidence="1" id="KW-0863">Zinc-finger</keyword>
<dbReference type="PANTHER" id="PTHR35046">
    <property type="entry name" value="ZINC KNUCKLE (CCHC-TYPE) FAMILY PROTEIN"/>
    <property type="match status" value="1"/>
</dbReference>
<dbReference type="InterPro" id="IPR001878">
    <property type="entry name" value="Znf_CCHC"/>
</dbReference>
<evidence type="ECO:0000259" key="2">
    <source>
        <dbReference type="PROSITE" id="PS50158"/>
    </source>
</evidence>
<name>A0A803LSU2_CHEQI</name>
<dbReference type="Pfam" id="PF03732">
    <property type="entry name" value="Retrotrans_gag"/>
    <property type="match status" value="1"/>
</dbReference>